<protein>
    <recommendedName>
        <fullName evidence="3">Replicase-associated protein</fullName>
    </recommendedName>
</protein>
<dbReference type="EMBL" id="DAKRPA010000218">
    <property type="protein sequence ID" value="DAZ95105.1"/>
    <property type="molecule type" value="Genomic_DNA"/>
</dbReference>
<reference evidence="1" key="1">
    <citation type="submission" date="2022-11" db="EMBL/GenBank/DDBJ databases">
        <authorList>
            <person name="Morgan W.R."/>
            <person name="Tartar A."/>
        </authorList>
    </citation>
    <scope>NUCLEOTIDE SEQUENCE</scope>
    <source>
        <strain evidence="1">ARSEF 373</strain>
    </source>
</reference>
<proteinExistence type="predicted"/>
<dbReference type="Proteomes" id="UP001146120">
    <property type="component" value="Unassembled WGS sequence"/>
</dbReference>
<evidence type="ECO:0008006" key="3">
    <source>
        <dbReference type="Google" id="ProtNLM"/>
    </source>
</evidence>
<organism evidence="1 2">
    <name type="scientific">Lagenidium giganteum</name>
    <dbReference type="NCBI Taxonomy" id="4803"/>
    <lineage>
        <taxon>Eukaryota</taxon>
        <taxon>Sar</taxon>
        <taxon>Stramenopiles</taxon>
        <taxon>Oomycota</taxon>
        <taxon>Peronosporomycetes</taxon>
        <taxon>Pythiales</taxon>
        <taxon>Pythiaceae</taxon>
    </lineage>
</organism>
<reference evidence="1" key="2">
    <citation type="journal article" date="2023" name="Microbiol Resour">
        <title>Decontamination and Annotation of the Draft Genome Sequence of the Oomycete Lagenidium giganteum ARSEF 373.</title>
        <authorList>
            <person name="Morgan W.R."/>
            <person name="Tartar A."/>
        </authorList>
    </citation>
    <scope>NUCLEOTIDE SEQUENCE</scope>
    <source>
        <strain evidence="1">ARSEF 373</strain>
    </source>
</reference>
<sequence>MIILGPRFSGKNNLVFYILKNSPNVFSHLHIIARNPNQELYNYINKKLKGFCTIYESDAPPNIDSIRKSKDDSIEHVIINDYSNDQVLHKMIRLNSEYVAFFKANSKGDLKMLLKDFNIPNINEDKLYRAYKIATENKGQCHILDSVKGELQYKFNKGVDPSTL</sequence>
<evidence type="ECO:0000313" key="1">
    <source>
        <dbReference type="EMBL" id="DAZ95105.1"/>
    </source>
</evidence>
<evidence type="ECO:0000313" key="2">
    <source>
        <dbReference type="Proteomes" id="UP001146120"/>
    </source>
</evidence>
<name>A0AAV2YJB9_9STRA</name>
<accession>A0AAV2YJB9</accession>
<dbReference type="AlphaFoldDB" id="A0AAV2YJB9"/>
<keyword evidence="2" id="KW-1185">Reference proteome</keyword>
<comment type="caution">
    <text evidence="1">The sequence shown here is derived from an EMBL/GenBank/DDBJ whole genome shotgun (WGS) entry which is preliminary data.</text>
</comment>
<gene>
    <name evidence="1" type="ORF">N0F65_001707</name>
</gene>